<dbReference type="EC" id="3.2.1.4" evidence="3"/>
<dbReference type="InterPro" id="IPR008928">
    <property type="entry name" value="6-hairpin_glycosidase_sf"/>
</dbReference>
<keyword evidence="12" id="KW-1185">Reference proteome</keyword>
<evidence type="ECO:0000256" key="4">
    <source>
        <dbReference type="ARBA" id="ARBA00022801"/>
    </source>
</evidence>
<dbReference type="SUPFAM" id="SSF48208">
    <property type="entry name" value="Six-hairpin glycosidases"/>
    <property type="match status" value="1"/>
</dbReference>
<evidence type="ECO:0000256" key="1">
    <source>
        <dbReference type="ARBA" id="ARBA00000966"/>
    </source>
</evidence>
<proteinExistence type="inferred from homology"/>
<sequence length="509" mass="57284">MAAGETSDTQNDITYLHSIPQAGRYLPSASRWNSIEIDYNLLPQSQDPYESLPSRFSKSVEFNLTVTNKKRLKRFIYTASAFLLLTLLLFLLWCFLPKRQHHRGVAKNLTGPLKDALVFFDAQKCRRNYPLTDQFEPTGLKKDRSYTDHHTPGVLPKDNIVKFRGDSGLLDGNGSLIGGFYDSGNNVKFSFPTAYTITLLSWSVIEYHKKYEDIGELDHIKNIIKWGSDYLLKLFIPSNQTSPALSTLHSQVGTAENDTECWQRPEDMKPERPVFSCDETASDLAGEIIAALSAASLVFKEDEKYSTNLTKTAMELFDAVTKEEPGFVQGTYTMEDECGAQAREFYNSTGYKDELVWGGTWLFFATGNTSYLRYATEHVGMAEEEESSADKSVFYWNNKLPAIAVLLTRLRFFFDLGFPYEESFIWSTDNVDSLMCSYLSPVAHKTQGGLIFLKADHYAPLEYATTASFLSSLYSDYLDLLPTSGSSCTDGTSFSVENLRGFSLSQASN</sequence>
<dbReference type="InterPro" id="IPR012341">
    <property type="entry name" value="6hp_glycosidase-like_sf"/>
</dbReference>
<comment type="similarity">
    <text evidence="2">Belongs to the glycosyl hydrolase 9 (cellulase E) family.</text>
</comment>
<evidence type="ECO:0000256" key="5">
    <source>
        <dbReference type="ARBA" id="ARBA00023001"/>
    </source>
</evidence>
<feature type="domain" description="Glycoside hydrolase family 9" evidence="10">
    <location>
        <begin position="151"/>
        <end position="504"/>
    </location>
</feature>
<keyword evidence="7" id="KW-0326">Glycosidase</keyword>
<keyword evidence="5" id="KW-0136">Cellulose degradation</keyword>
<keyword evidence="8" id="KW-0624">Polysaccharide degradation</keyword>
<keyword evidence="9" id="KW-1133">Transmembrane helix</keyword>
<comment type="caution">
    <text evidence="11">The sequence shown here is derived from an EMBL/GenBank/DDBJ whole genome shotgun (WGS) entry which is preliminary data.</text>
</comment>
<accession>A0AA38U0V2</accession>
<name>A0AA38U0V2_9ASTR</name>
<keyword evidence="4" id="KW-0378">Hydrolase</keyword>
<dbReference type="GO" id="GO:0008810">
    <property type="term" value="F:cellulase activity"/>
    <property type="evidence" value="ECO:0007669"/>
    <property type="project" value="UniProtKB-EC"/>
</dbReference>
<dbReference type="PANTHER" id="PTHR22298">
    <property type="entry name" value="ENDO-1,4-BETA-GLUCANASE"/>
    <property type="match status" value="1"/>
</dbReference>
<evidence type="ECO:0000256" key="6">
    <source>
        <dbReference type="ARBA" id="ARBA00023277"/>
    </source>
</evidence>
<evidence type="ECO:0000313" key="11">
    <source>
        <dbReference type="EMBL" id="KAJ9560363.1"/>
    </source>
</evidence>
<evidence type="ECO:0000256" key="9">
    <source>
        <dbReference type="SAM" id="Phobius"/>
    </source>
</evidence>
<keyword evidence="9" id="KW-0472">Membrane</keyword>
<evidence type="ECO:0000256" key="8">
    <source>
        <dbReference type="ARBA" id="ARBA00023326"/>
    </source>
</evidence>
<dbReference type="EMBL" id="JARYMX010000002">
    <property type="protein sequence ID" value="KAJ9560363.1"/>
    <property type="molecule type" value="Genomic_DNA"/>
</dbReference>
<dbReference type="Pfam" id="PF00759">
    <property type="entry name" value="Glyco_hydro_9"/>
    <property type="match status" value="1"/>
</dbReference>
<evidence type="ECO:0000259" key="10">
    <source>
        <dbReference type="Pfam" id="PF00759"/>
    </source>
</evidence>
<dbReference type="Gene3D" id="1.50.10.10">
    <property type="match status" value="1"/>
</dbReference>
<dbReference type="GO" id="GO:0030245">
    <property type="term" value="P:cellulose catabolic process"/>
    <property type="evidence" value="ECO:0007669"/>
    <property type="project" value="UniProtKB-KW"/>
</dbReference>
<keyword evidence="9" id="KW-0812">Transmembrane</keyword>
<evidence type="ECO:0000313" key="12">
    <source>
        <dbReference type="Proteomes" id="UP001172457"/>
    </source>
</evidence>
<protein>
    <recommendedName>
        <fullName evidence="3">cellulase</fullName>
        <ecNumber evidence="3">3.2.1.4</ecNumber>
    </recommendedName>
</protein>
<feature type="transmembrane region" description="Helical" evidence="9">
    <location>
        <begin position="75"/>
        <end position="93"/>
    </location>
</feature>
<dbReference type="InterPro" id="IPR001701">
    <property type="entry name" value="Glyco_hydro_9"/>
</dbReference>
<evidence type="ECO:0000256" key="7">
    <source>
        <dbReference type="ARBA" id="ARBA00023295"/>
    </source>
</evidence>
<evidence type="ECO:0000256" key="3">
    <source>
        <dbReference type="ARBA" id="ARBA00012601"/>
    </source>
</evidence>
<gene>
    <name evidence="11" type="ORF">OSB04_005523</name>
</gene>
<dbReference type="Proteomes" id="UP001172457">
    <property type="component" value="Chromosome 2"/>
</dbReference>
<organism evidence="11 12">
    <name type="scientific">Centaurea solstitialis</name>
    <name type="common">yellow star-thistle</name>
    <dbReference type="NCBI Taxonomy" id="347529"/>
    <lineage>
        <taxon>Eukaryota</taxon>
        <taxon>Viridiplantae</taxon>
        <taxon>Streptophyta</taxon>
        <taxon>Embryophyta</taxon>
        <taxon>Tracheophyta</taxon>
        <taxon>Spermatophyta</taxon>
        <taxon>Magnoliopsida</taxon>
        <taxon>eudicotyledons</taxon>
        <taxon>Gunneridae</taxon>
        <taxon>Pentapetalae</taxon>
        <taxon>asterids</taxon>
        <taxon>campanulids</taxon>
        <taxon>Asterales</taxon>
        <taxon>Asteraceae</taxon>
        <taxon>Carduoideae</taxon>
        <taxon>Cardueae</taxon>
        <taxon>Centaureinae</taxon>
        <taxon>Centaurea</taxon>
    </lineage>
</organism>
<reference evidence="11" key="1">
    <citation type="submission" date="2023-03" db="EMBL/GenBank/DDBJ databases">
        <title>Chromosome-scale reference genome and RAD-based genetic map of yellow starthistle (Centaurea solstitialis) reveal putative structural variation and QTLs associated with invader traits.</title>
        <authorList>
            <person name="Reatini B."/>
            <person name="Cang F.A."/>
            <person name="Jiang Q."/>
            <person name="Mckibben M.T.W."/>
            <person name="Barker M.S."/>
            <person name="Rieseberg L.H."/>
            <person name="Dlugosch K.M."/>
        </authorList>
    </citation>
    <scope>NUCLEOTIDE SEQUENCE</scope>
    <source>
        <strain evidence="11">CAN-66</strain>
        <tissue evidence="11">Leaf</tissue>
    </source>
</reference>
<evidence type="ECO:0000256" key="2">
    <source>
        <dbReference type="ARBA" id="ARBA00007072"/>
    </source>
</evidence>
<dbReference type="AlphaFoldDB" id="A0AA38U0V2"/>
<keyword evidence="6" id="KW-0119">Carbohydrate metabolism</keyword>
<comment type="catalytic activity">
    <reaction evidence="1">
        <text>Endohydrolysis of (1-&gt;4)-beta-D-glucosidic linkages in cellulose, lichenin and cereal beta-D-glucans.</text>
        <dbReference type="EC" id="3.2.1.4"/>
    </reaction>
</comment>